<feature type="compositionally biased region" description="Basic and acidic residues" evidence="1">
    <location>
        <begin position="177"/>
        <end position="190"/>
    </location>
</feature>
<accession>A0A507ATW1</accession>
<feature type="region of interest" description="Disordered" evidence="1">
    <location>
        <begin position="128"/>
        <end position="147"/>
    </location>
</feature>
<dbReference type="OrthoDB" id="5424797at2759"/>
<evidence type="ECO:0000256" key="1">
    <source>
        <dbReference type="SAM" id="MobiDB-lite"/>
    </source>
</evidence>
<gene>
    <name evidence="3" type="ORF">E0L32_008781</name>
</gene>
<feature type="region of interest" description="Disordered" evidence="1">
    <location>
        <begin position="1"/>
        <end position="85"/>
    </location>
</feature>
<dbReference type="GeneID" id="41976228"/>
<name>A0A507ATW1_9PEZI</name>
<dbReference type="EMBL" id="SKBQ01000060">
    <property type="protein sequence ID" value="TPX09934.1"/>
    <property type="molecule type" value="Genomic_DNA"/>
</dbReference>
<evidence type="ECO:0000313" key="4">
    <source>
        <dbReference type="Proteomes" id="UP000319257"/>
    </source>
</evidence>
<sequence>MSSNPPTALEWGGGEGSQKSSSVAPRASVQLPDVTAGDSKPGHSAATITAPNGNPVPFSPSSSALTRVTPILPPSTPRPSSISSQVQILLDPSPNREASLPYHTATMSTTPRITSDISVTLHAKPNIMTPRRSAGTSPTRNTKEPLGDAPVETVKRKRGRPKGWRPGMAYSTGKKNMARERSFARAERTKGKPAPNYDLKKRRGRPPRRPSPTPQAIFGRVRPKFVSYLCEWQGCRAELHNMATLRKHVMVVHGDSELCKWAKCAAAEPQVRLQDGIDFEEHMEHMHLVPFEWHMGDGPQNSMGASKPDHQESELAPYLLDQDGNQVTPSIRDQELEDHITWRNNRRRLRELLMQRDANAPFEEDSPPASEPN</sequence>
<dbReference type="AlphaFoldDB" id="A0A507ATW1"/>
<dbReference type="InParanoid" id="A0A507ATW1"/>
<feature type="region of interest" description="Disordered" evidence="1">
    <location>
        <begin position="153"/>
        <end position="216"/>
    </location>
</feature>
<dbReference type="PROSITE" id="PS00028">
    <property type="entry name" value="ZINC_FINGER_C2H2_1"/>
    <property type="match status" value="1"/>
</dbReference>
<evidence type="ECO:0000313" key="3">
    <source>
        <dbReference type="EMBL" id="TPX09934.1"/>
    </source>
</evidence>
<protein>
    <recommendedName>
        <fullName evidence="2">C2H2-type domain-containing protein</fullName>
    </recommendedName>
</protein>
<keyword evidence="4" id="KW-1185">Reference proteome</keyword>
<dbReference type="RefSeq" id="XP_030991645.1">
    <property type="nucleotide sequence ID" value="XM_031143674.1"/>
</dbReference>
<proteinExistence type="predicted"/>
<organism evidence="3 4">
    <name type="scientific">Thyridium curvatum</name>
    <dbReference type="NCBI Taxonomy" id="1093900"/>
    <lineage>
        <taxon>Eukaryota</taxon>
        <taxon>Fungi</taxon>
        <taxon>Dikarya</taxon>
        <taxon>Ascomycota</taxon>
        <taxon>Pezizomycotina</taxon>
        <taxon>Sordariomycetes</taxon>
        <taxon>Sordariomycetidae</taxon>
        <taxon>Thyridiales</taxon>
        <taxon>Thyridiaceae</taxon>
        <taxon>Thyridium</taxon>
    </lineage>
</organism>
<dbReference type="Proteomes" id="UP000319257">
    <property type="component" value="Unassembled WGS sequence"/>
</dbReference>
<feature type="domain" description="C2H2-type" evidence="2">
    <location>
        <begin position="230"/>
        <end position="253"/>
    </location>
</feature>
<comment type="caution">
    <text evidence="3">The sequence shown here is derived from an EMBL/GenBank/DDBJ whole genome shotgun (WGS) entry which is preliminary data.</text>
</comment>
<dbReference type="InterPro" id="IPR013087">
    <property type="entry name" value="Znf_C2H2_type"/>
</dbReference>
<evidence type="ECO:0000259" key="2">
    <source>
        <dbReference type="PROSITE" id="PS00028"/>
    </source>
</evidence>
<feature type="region of interest" description="Disordered" evidence="1">
    <location>
        <begin position="353"/>
        <end position="373"/>
    </location>
</feature>
<reference evidence="3 4" key="1">
    <citation type="submission" date="2019-06" db="EMBL/GenBank/DDBJ databases">
        <title>Draft genome sequence of the filamentous fungus Phialemoniopsis curvata isolated from diesel fuel.</title>
        <authorList>
            <person name="Varaljay V.A."/>
            <person name="Lyon W.J."/>
            <person name="Crouch A.L."/>
            <person name="Drake C.E."/>
            <person name="Hollomon J.M."/>
            <person name="Nadeau L.J."/>
            <person name="Nunn H.S."/>
            <person name="Stevenson B.S."/>
            <person name="Bojanowski C.L."/>
            <person name="Crookes-Goodson W.J."/>
        </authorList>
    </citation>
    <scope>NUCLEOTIDE SEQUENCE [LARGE SCALE GENOMIC DNA]</scope>
    <source>
        <strain evidence="3 4">D216</strain>
    </source>
</reference>
<dbReference type="STRING" id="1093900.A0A507ATW1"/>